<keyword evidence="3 5" id="KW-1133">Transmembrane helix</keyword>
<dbReference type="Proteomes" id="UP000437736">
    <property type="component" value="Unassembled WGS sequence"/>
</dbReference>
<feature type="transmembrane region" description="Helical" evidence="5">
    <location>
        <begin position="126"/>
        <end position="151"/>
    </location>
</feature>
<dbReference type="InterPro" id="IPR036259">
    <property type="entry name" value="MFS_trans_sf"/>
</dbReference>
<feature type="transmembrane region" description="Helical" evidence="5">
    <location>
        <begin position="201"/>
        <end position="224"/>
    </location>
</feature>
<reference evidence="8 9" key="1">
    <citation type="submission" date="2019-11" db="EMBL/GenBank/DDBJ databases">
        <title>Acidiferrimicrobium australis gen. nov., sp. nov., an acidophilic and obligately heterotrophic, member of the Actinobacteria that catalyses dissimilatory oxido- reduction of iron isolated from metal-rich acidic water in Chile.</title>
        <authorList>
            <person name="Gonzalez D."/>
            <person name="Huber K."/>
            <person name="Hedrich S."/>
            <person name="Rojas-Villalobos C."/>
            <person name="Quatrini R."/>
            <person name="Dinamarca M.A."/>
            <person name="Schwarz A."/>
            <person name="Canales C."/>
            <person name="Nancucheo I."/>
        </authorList>
    </citation>
    <scope>NUCLEOTIDE SEQUENCE [LARGE SCALE GENOMIC DNA]</scope>
    <source>
        <strain evidence="8 9">USS-CCA1</strain>
    </source>
</reference>
<keyword evidence="9" id="KW-1185">Reference proteome</keyword>
<dbReference type="SUPFAM" id="SSF103473">
    <property type="entry name" value="MFS general substrate transporter"/>
    <property type="match status" value="1"/>
</dbReference>
<dbReference type="InterPro" id="IPR052524">
    <property type="entry name" value="MFS_Cyanate_Porter"/>
</dbReference>
<evidence type="ECO:0000259" key="7">
    <source>
        <dbReference type="PROSITE" id="PS50850"/>
    </source>
</evidence>
<evidence type="ECO:0000256" key="5">
    <source>
        <dbReference type="SAM" id="Phobius"/>
    </source>
</evidence>
<keyword evidence="6" id="KW-0732">Signal</keyword>
<dbReference type="CDD" id="cd17339">
    <property type="entry name" value="MFS_NIMT_CynX_like"/>
    <property type="match status" value="1"/>
</dbReference>
<keyword evidence="4 5" id="KW-0472">Membrane</keyword>
<dbReference type="InterPro" id="IPR020846">
    <property type="entry name" value="MFS_dom"/>
</dbReference>
<evidence type="ECO:0000313" key="9">
    <source>
        <dbReference type="Proteomes" id="UP000437736"/>
    </source>
</evidence>
<dbReference type="Gene3D" id="1.20.1250.20">
    <property type="entry name" value="MFS general substrate transporter like domains"/>
    <property type="match status" value="1"/>
</dbReference>
<feature type="transmembrane region" description="Helical" evidence="5">
    <location>
        <begin position="329"/>
        <end position="352"/>
    </location>
</feature>
<gene>
    <name evidence="8" type="ORF">GHK86_04015</name>
</gene>
<feature type="transmembrane region" description="Helical" evidence="5">
    <location>
        <begin position="236"/>
        <end position="254"/>
    </location>
</feature>
<feature type="transmembrane region" description="Helical" evidence="5">
    <location>
        <begin position="163"/>
        <end position="180"/>
    </location>
</feature>
<evidence type="ECO:0000256" key="3">
    <source>
        <dbReference type="ARBA" id="ARBA00022989"/>
    </source>
</evidence>
<evidence type="ECO:0000256" key="1">
    <source>
        <dbReference type="ARBA" id="ARBA00004651"/>
    </source>
</evidence>
<protein>
    <submittedName>
        <fullName evidence="8">MFS transporter</fullName>
    </submittedName>
</protein>
<sequence length="395" mass="39186">MRRPALVAAGLVFAAFNLRASVAAIAPVLPEVQRADHLSSTGGGLLNAAPVACFGLFALATPTLLRRFGADRLLWLVVAGVAAGTGLRSVAGVFPLFLGTLVVGAAIGVGNVVLPGLVKRDFPERVALLTGLYAMALSGGAGLAAGLTVPLEHAGGFSWRGGLAIWAIPAVAALVLWPPGRVHREGGARPRGAWALLRRSPVAWAVTAFMGLQSLGFYALFAFIPTLLEGAGSSATLAGVELSVSAVASLLAAFATPTVAGRLGRAWPPVAVAVGLNAVALAGLAVDPHGVGAVTVWMIVLGAGQGAMLSLALGFIVLRAPDPAQAANLSTMAQGIGYLVAAAGPFAVGALHQLTGGWSVPLAALGAALAVALAAGVVASGDRLVPAAPQGAPTA</sequence>
<proteinExistence type="predicted"/>
<feature type="signal peptide" evidence="6">
    <location>
        <begin position="1"/>
        <end position="20"/>
    </location>
</feature>
<feature type="transmembrane region" description="Helical" evidence="5">
    <location>
        <begin position="48"/>
        <end position="65"/>
    </location>
</feature>
<feature type="transmembrane region" description="Helical" evidence="5">
    <location>
        <begin position="358"/>
        <end position="379"/>
    </location>
</feature>
<accession>A0ABW9QPZ9</accession>
<dbReference type="Pfam" id="PF07690">
    <property type="entry name" value="MFS_1"/>
    <property type="match status" value="1"/>
</dbReference>
<feature type="transmembrane region" description="Helical" evidence="5">
    <location>
        <begin position="266"/>
        <end position="286"/>
    </location>
</feature>
<feature type="transmembrane region" description="Helical" evidence="5">
    <location>
        <begin position="292"/>
        <end position="317"/>
    </location>
</feature>
<dbReference type="EMBL" id="WJHE01000167">
    <property type="protein sequence ID" value="MST31892.1"/>
    <property type="molecule type" value="Genomic_DNA"/>
</dbReference>
<feature type="domain" description="Major facilitator superfamily (MFS) profile" evidence="7">
    <location>
        <begin position="200"/>
        <end position="395"/>
    </location>
</feature>
<dbReference type="PANTHER" id="PTHR23523:SF2">
    <property type="entry name" value="2-NITROIMIDAZOLE TRANSPORTER"/>
    <property type="match status" value="1"/>
</dbReference>
<evidence type="ECO:0000256" key="6">
    <source>
        <dbReference type="SAM" id="SignalP"/>
    </source>
</evidence>
<comment type="caution">
    <text evidence="8">The sequence shown here is derived from an EMBL/GenBank/DDBJ whole genome shotgun (WGS) entry which is preliminary data.</text>
</comment>
<feature type="transmembrane region" description="Helical" evidence="5">
    <location>
        <begin position="72"/>
        <end position="90"/>
    </location>
</feature>
<evidence type="ECO:0000256" key="2">
    <source>
        <dbReference type="ARBA" id="ARBA00022692"/>
    </source>
</evidence>
<dbReference type="PROSITE" id="PS50850">
    <property type="entry name" value="MFS"/>
    <property type="match status" value="1"/>
</dbReference>
<dbReference type="InterPro" id="IPR011701">
    <property type="entry name" value="MFS"/>
</dbReference>
<evidence type="ECO:0000256" key="4">
    <source>
        <dbReference type="ARBA" id="ARBA00023136"/>
    </source>
</evidence>
<name>A0ABW9QPZ9_9ACTN</name>
<dbReference type="PANTHER" id="PTHR23523">
    <property type="match status" value="1"/>
</dbReference>
<feature type="chain" id="PRO_5047425163" evidence="6">
    <location>
        <begin position="21"/>
        <end position="395"/>
    </location>
</feature>
<feature type="transmembrane region" description="Helical" evidence="5">
    <location>
        <begin position="96"/>
        <end position="114"/>
    </location>
</feature>
<organism evidence="8 9">
    <name type="scientific">Acidiferrimicrobium australe</name>
    <dbReference type="NCBI Taxonomy" id="2664430"/>
    <lineage>
        <taxon>Bacteria</taxon>
        <taxon>Bacillati</taxon>
        <taxon>Actinomycetota</taxon>
        <taxon>Acidimicrobiia</taxon>
        <taxon>Acidimicrobiales</taxon>
        <taxon>Acidimicrobiaceae</taxon>
        <taxon>Acidiferrimicrobium</taxon>
    </lineage>
</organism>
<evidence type="ECO:0000313" key="8">
    <source>
        <dbReference type="EMBL" id="MST31892.1"/>
    </source>
</evidence>
<comment type="subcellular location">
    <subcellularLocation>
        <location evidence="1">Cell membrane</location>
        <topology evidence="1">Multi-pass membrane protein</topology>
    </subcellularLocation>
</comment>
<keyword evidence="2 5" id="KW-0812">Transmembrane</keyword>